<gene>
    <name evidence="1" type="ORF">HZT40_17085</name>
</gene>
<accession>A0A7L6AVB5</accession>
<protein>
    <submittedName>
        <fullName evidence="1">Uncharacterized protein</fullName>
    </submittedName>
</protein>
<dbReference type="AlphaFoldDB" id="A0A7L6AVB5"/>
<dbReference type="EMBL" id="CP059265">
    <property type="protein sequence ID" value="QLQ33023.1"/>
    <property type="molecule type" value="Genomic_DNA"/>
</dbReference>
<keyword evidence="2" id="KW-1185">Reference proteome</keyword>
<proteinExistence type="predicted"/>
<evidence type="ECO:0000313" key="2">
    <source>
        <dbReference type="Proteomes" id="UP000510621"/>
    </source>
</evidence>
<sequence length="50" mass="5097">MGIQPNPKNGFTALFSVFGEGSRPVDGSPYCNAGADGGQAQTVICPTPLK</sequence>
<dbReference type="KEGG" id="this:HZT40_17085"/>
<name>A0A7L6AVB5_9GAMM</name>
<evidence type="ECO:0000313" key="1">
    <source>
        <dbReference type="EMBL" id="QLQ33023.1"/>
    </source>
</evidence>
<organism evidence="1 2">
    <name type="scientific">Candidatus Thiothrix singaporensis</name>
    <dbReference type="NCBI Taxonomy" id="2799669"/>
    <lineage>
        <taxon>Bacteria</taxon>
        <taxon>Pseudomonadati</taxon>
        <taxon>Pseudomonadota</taxon>
        <taxon>Gammaproteobacteria</taxon>
        <taxon>Thiotrichales</taxon>
        <taxon>Thiotrichaceae</taxon>
        <taxon>Thiothrix</taxon>
    </lineage>
</organism>
<reference evidence="1" key="1">
    <citation type="submission" date="2020-06" db="EMBL/GenBank/DDBJ databases">
        <title>Analysis procedures for assessing recovery of high quality, complete, closed genomes from Nanopore long read metagenome sequencing.</title>
        <authorList>
            <person name="Bessarab I."/>
            <person name="Arumugam K."/>
            <person name="Haryono M."/>
            <person name="Liu X."/>
            <person name="Roy S."/>
            <person name="Zuniga-Montanez R.E."/>
            <person name="Qiu G."/>
            <person name="Drautz-Moses D.I."/>
            <person name="Law Y.Y."/>
            <person name="Wuertz S."/>
            <person name="Lauro F.M."/>
            <person name="Huson D.H."/>
            <person name="Williams R.B."/>
        </authorList>
    </citation>
    <scope>NUCLEOTIDE SEQUENCE [LARGE SCALE GENOMIC DNA]</scope>
    <source>
        <strain evidence="1">SSD2</strain>
    </source>
</reference>
<dbReference type="Proteomes" id="UP000510621">
    <property type="component" value="Chromosome"/>
</dbReference>